<protein>
    <submittedName>
        <fullName evidence="2">Uncharacterized protein</fullName>
    </submittedName>
</protein>
<dbReference type="AlphaFoldDB" id="A0A8J8STW2"/>
<evidence type="ECO:0000313" key="2">
    <source>
        <dbReference type="EMBL" id="TNV70787.1"/>
    </source>
</evidence>
<comment type="caution">
    <text evidence="2">The sequence shown here is derived from an EMBL/GenBank/DDBJ whole genome shotgun (WGS) entry which is preliminary data.</text>
</comment>
<proteinExistence type="predicted"/>
<gene>
    <name evidence="2" type="ORF">FGO68_gene9536</name>
</gene>
<dbReference type="EMBL" id="RRYP01032761">
    <property type="protein sequence ID" value="TNV70787.1"/>
    <property type="molecule type" value="Genomic_DNA"/>
</dbReference>
<reference evidence="2" key="1">
    <citation type="submission" date="2019-06" db="EMBL/GenBank/DDBJ databases">
        <authorList>
            <person name="Zheng W."/>
        </authorList>
    </citation>
    <scope>NUCLEOTIDE SEQUENCE</scope>
    <source>
        <strain evidence="2">QDHG01</strain>
    </source>
</reference>
<keyword evidence="3" id="KW-1185">Reference proteome</keyword>
<evidence type="ECO:0000313" key="3">
    <source>
        <dbReference type="Proteomes" id="UP000785679"/>
    </source>
</evidence>
<dbReference type="Proteomes" id="UP000785679">
    <property type="component" value="Unassembled WGS sequence"/>
</dbReference>
<sequence length="67" mass="7559">MQSQSLKSILSKQPEAKSADGRDDRAVQQSGDCKPYVIAIVRSRRRKSSLAKSWVMTSQIREGFFVN</sequence>
<feature type="region of interest" description="Disordered" evidence="1">
    <location>
        <begin position="1"/>
        <end position="30"/>
    </location>
</feature>
<accession>A0A8J8STW2</accession>
<feature type="compositionally biased region" description="Low complexity" evidence="1">
    <location>
        <begin position="1"/>
        <end position="13"/>
    </location>
</feature>
<name>A0A8J8STW2_HALGN</name>
<organism evidence="2 3">
    <name type="scientific">Halteria grandinella</name>
    <dbReference type="NCBI Taxonomy" id="5974"/>
    <lineage>
        <taxon>Eukaryota</taxon>
        <taxon>Sar</taxon>
        <taxon>Alveolata</taxon>
        <taxon>Ciliophora</taxon>
        <taxon>Intramacronucleata</taxon>
        <taxon>Spirotrichea</taxon>
        <taxon>Stichotrichia</taxon>
        <taxon>Sporadotrichida</taxon>
        <taxon>Halteriidae</taxon>
        <taxon>Halteria</taxon>
    </lineage>
</organism>
<feature type="compositionally biased region" description="Basic and acidic residues" evidence="1">
    <location>
        <begin position="14"/>
        <end position="26"/>
    </location>
</feature>
<evidence type="ECO:0000256" key="1">
    <source>
        <dbReference type="SAM" id="MobiDB-lite"/>
    </source>
</evidence>